<evidence type="ECO:0000256" key="2">
    <source>
        <dbReference type="ARBA" id="ARBA00022801"/>
    </source>
</evidence>
<dbReference type="OMA" id="YIICKEA"/>
<dbReference type="GO" id="GO:0006020">
    <property type="term" value="P:inositol metabolic process"/>
    <property type="evidence" value="ECO:0007669"/>
    <property type="project" value="TreeGrafter"/>
</dbReference>
<dbReference type="SUPFAM" id="SSF56655">
    <property type="entry name" value="Carbohydrate phosphatase"/>
    <property type="match status" value="1"/>
</dbReference>
<feature type="binding site" evidence="4">
    <location>
        <position position="84"/>
    </location>
    <ligand>
        <name>Mg(2+)</name>
        <dbReference type="ChEBI" id="CHEBI:18420"/>
        <label>1</label>
        <note>catalytic</note>
    </ligand>
</feature>
<proteinExistence type="predicted"/>
<keyword evidence="1 4" id="KW-0479">Metal-binding</keyword>
<dbReference type="AlphaFoldDB" id="A0A088E623"/>
<protein>
    <submittedName>
        <fullName evidence="5">D-fructose 1,6-bisphosphatase</fullName>
        <ecNumber evidence="5">3.1.3.11</ecNumber>
    </submittedName>
</protein>
<dbReference type="EC" id="3.1.3.11" evidence="5"/>
<accession>A0A088E623</accession>
<dbReference type="GO" id="GO:0046872">
    <property type="term" value="F:metal ion binding"/>
    <property type="evidence" value="ECO:0007669"/>
    <property type="project" value="UniProtKB-KW"/>
</dbReference>
<evidence type="ECO:0000256" key="4">
    <source>
        <dbReference type="PIRSR" id="PIRSR600760-2"/>
    </source>
</evidence>
<dbReference type="Proteomes" id="UP000029084">
    <property type="component" value="Chromosome"/>
</dbReference>
<dbReference type="PANTHER" id="PTHR20854">
    <property type="entry name" value="INOSITOL MONOPHOSPHATASE"/>
    <property type="match status" value="1"/>
</dbReference>
<dbReference type="Gene3D" id="3.40.190.80">
    <property type="match status" value="1"/>
</dbReference>
<dbReference type="GO" id="GO:0007165">
    <property type="term" value="P:signal transduction"/>
    <property type="evidence" value="ECO:0007669"/>
    <property type="project" value="TreeGrafter"/>
</dbReference>
<feature type="binding site" evidence="4">
    <location>
        <position position="82"/>
    </location>
    <ligand>
        <name>Mg(2+)</name>
        <dbReference type="ChEBI" id="CHEBI:18420"/>
        <label>1</label>
        <note>catalytic</note>
    </ligand>
</feature>
<evidence type="ECO:0000256" key="3">
    <source>
        <dbReference type="ARBA" id="ARBA00022842"/>
    </source>
</evidence>
<evidence type="ECO:0000313" key="5">
    <source>
        <dbReference type="EMBL" id="AIM26795.1"/>
    </source>
</evidence>
<feature type="binding site" evidence="4">
    <location>
        <position position="85"/>
    </location>
    <ligand>
        <name>Mg(2+)</name>
        <dbReference type="ChEBI" id="CHEBI:18420"/>
        <label>1</label>
        <note>catalytic</note>
    </ligand>
</feature>
<dbReference type="GO" id="GO:0042132">
    <property type="term" value="F:fructose 1,6-bisphosphate 1-phosphatase activity"/>
    <property type="evidence" value="ECO:0007669"/>
    <property type="project" value="UniProtKB-EC"/>
</dbReference>
<dbReference type="InterPro" id="IPR020583">
    <property type="entry name" value="Inositol_monoP_metal-BS"/>
</dbReference>
<comment type="cofactor">
    <cofactor evidence="4">
        <name>Mg(2+)</name>
        <dbReference type="ChEBI" id="CHEBI:18420"/>
    </cofactor>
</comment>
<reference evidence="5 6" key="1">
    <citation type="journal article" date="2014" name="J. Bacteriol.">
        <title>Role of an Archaeal PitA Transporter in the Copper and Arsenic Resistance of Metallosphaera sedula, an Extreme Thermoacidophile.</title>
        <authorList>
            <person name="McCarthy S."/>
            <person name="Ai C."/>
            <person name="Wheaton G."/>
            <person name="Tevatia R."/>
            <person name="Eckrich V."/>
            <person name="Kelly R."/>
            <person name="Blum P."/>
        </authorList>
    </citation>
    <scope>NUCLEOTIDE SEQUENCE [LARGE SCALE GENOMIC DNA]</scope>
    <source>
        <strain evidence="5 6">CuR1</strain>
    </source>
</reference>
<feature type="binding site" evidence="4">
    <location>
        <position position="65"/>
    </location>
    <ligand>
        <name>Mg(2+)</name>
        <dbReference type="ChEBI" id="CHEBI:18420"/>
        <label>1</label>
        <note>catalytic</note>
    </ligand>
</feature>
<dbReference type="GO" id="GO:0008934">
    <property type="term" value="F:inositol monophosphate 1-phosphatase activity"/>
    <property type="evidence" value="ECO:0007669"/>
    <property type="project" value="TreeGrafter"/>
</dbReference>
<dbReference type="Gene3D" id="3.30.540.10">
    <property type="entry name" value="Fructose-1,6-Bisphosphatase, subunit A, domain 1"/>
    <property type="match status" value="1"/>
</dbReference>
<dbReference type="InterPro" id="IPR000760">
    <property type="entry name" value="Inositol_monophosphatase-like"/>
</dbReference>
<dbReference type="PANTHER" id="PTHR20854:SF4">
    <property type="entry name" value="INOSITOL-1-MONOPHOSPHATASE-RELATED"/>
    <property type="match status" value="1"/>
</dbReference>
<dbReference type="RefSeq" id="WP_012020595.1">
    <property type="nucleotide sequence ID" value="NZ_CP008822.1"/>
</dbReference>
<dbReference type="PRINTS" id="PR00377">
    <property type="entry name" value="IMPHPHTASES"/>
</dbReference>
<dbReference type="Pfam" id="PF00459">
    <property type="entry name" value="Inositol_P"/>
    <property type="match status" value="1"/>
</dbReference>
<dbReference type="EMBL" id="CP008822">
    <property type="protein sequence ID" value="AIM26795.1"/>
    <property type="molecule type" value="Genomic_DNA"/>
</dbReference>
<feature type="binding site" evidence="4">
    <location>
        <position position="206"/>
    </location>
    <ligand>
        <name>Mg(2+)</name>
        <dbReference type="ChEBI" id="CHEBI:18420"/>
        <label>1</label>
        <note>catalytic</note>
    </ligand>
</feature>
<evidence type="ECO:0000256" key="1">
    <source>
        <dbReference type="ARBA" id="ARBA00022723"/>
    </source>
</evidence>
<dbReference type="PROSITE" id="PS00629">
    <property type="entry name" value="IMP_1"/>
    <property type="match status" value="1"/>
</dbReference>
<gene>
    <name evidence="5" type="ORF">HA72_0633</name>
</gene>
<name>A0A088E623_9CREN</name>
<sequence length="263" mass="29252">MMRTILERISAEATKYLREMSGREGIDRVLGTHEDDTTKVIDKLAEDFILEKLNETGLPITYVTEETGTIRKEGSEYVAVIDPLDGSTNFLNGITWAAVSISVYSSKGAPVAGIVGEIFSGKTYSYDERGAYINGERVERVSSPKQRIVLPYFDRSRLREITQVLSAIEGNYKTRNLGAASLDMLLVCTGRAYLFVDVRNKLRNVDIASSLNFCEKVNISPFSLEGERIRIDLEKVSVVKNVLVTPDSSLSQRILSAWKALPS</sequence>
<evidence type="ECO:0000313" key="6">
    <source>
        <dbReference type="Proteomes" id="UP000029084"/>
    </source>
</evidence>
<organism evidence="5 6">
    <name type="scientific">Metallosphaera sedula</name>
    <dbReference type="NCBI Taxonomy" id="43687"/>
    <lineage>
        <taxon>Archaea</taxon>
        <taxon>Thermoproteota</taxon>
        <taxon>Thermoprotei</taxon>
        <taxon>Sulfolobales</taxon>
        <taxon>Sulfolobaceae</taxon>
        <taxon>Metallosphaera</taxon>
    </lineage>
</organism>
<keyword evidence="3 4" id="KW-0460">Magnesium</keyword>
<keyword evidence="2 5" id="KW-0378">Hydrolase</keyword>
<dbReference type="GeneID" id="91755086"/>